<evidence type="ECO:0000313" key="2">
    <source>
        <dbReference type="EMBL" id="ADE29191.1"/>
    </source>
</evidence>
<organism evidence="2">
    <name type="scientific">uncultured virus</name>
    <dbReference type="NCBI Taxonomy" id="340016"/>
    <lineage>
        <taxon>Viruses</taxon>
        <taxon>environmental samples</taxon>
    </lineage>
</organism>
<proteinExistence type="predicted"/>
<protein>
    <submittedName>
        <fullName evidence="2">Uncharacterized protein</fullName>
    </submittedName>
</protein>
<name>D5L2D2_9VIRU</name>
<evidence type="ECO:0000256" key="1">
    <source>
        <dbReference type="SAM" id="MobiDB-lite"/>
    </source>
</evidence>
<feature type="region of interest" description="Disordered" evidence="1">
    <location>
        <begin position="50"/>
        <end position="87"/>
    </location>
</feature>
<reference evidence="2" key="1">
    <citation type="journal article" date="2010" name="Environ. Microbiol.">
        <title>The metavirome of a hypersaline environment.</title>
        <authorList>
            <person name="Santos F."/>
            <person name="Yarza P."/>
            <person name="Parro V."/>
            <person name="Briones C."/>
            <person name="Anton J."/>
        </authorList>
    </citation>
    <scope>NUCLEOTIDE SEQUENCE</scope>
</reference>
<dbReference type="EMBL" id="GU735172">
    <property type="protein sequence ID" value="ADE29191.1"/>
    <property type="molecule type" value="Genomic_DNA"/>
</dbReference>
<accession>D5L2D2</accession>
<sequence length="87" mass="9805">MAKGDKKRTYKLTDKSVRIIDWMEENSILEKSDFVDRAVKYYWAQQKAGNLNDPVLNDGAKAGGSIPDLEGTDKDTSSILDRLRGKK</sequence>